<dbReference type="InterPro" id="IPR013765">
    <property type="entry name" value="DNA_recomb/repair_RecA"/>
</dbReference>
<dbReference type="STRING" id="1157962.A0A250WXQ8"/>
<dbReference type="SUPFAM" id="SSF52540">
    <property type="entry name" value="P-loop containing nucleoside triphosphate hydrolases"/>
    <property type="match status" value="1"/>
</dbReference>
<feature type="region of interest" description="Disordered" evidence="9">
    <location>
        <begin position="377"/>
        <end position="407"/>
    </location>
</feature>
<dbReference type="InterPro" id="IPR003593">
    <property type="entry name" value="AAA+_ATPase"/>
</dbReference>
<protein>
    <recommendedName>
        <fullName evidence="14">RecA family profile 2 domain-containing protein</fullName>
    </recommendedName>
</protein>
<evidence type="ECO:0000256" key="4">
    <source>
        <dbReference type="ARBA" id="ARBA00023125"/>
    </source>
</evidence>
<dbReference type="GO" id="GO:0003697">
    <property type="term" value="F:single-stranded DNA binding"/>
    <property type="evidence" value="ECO:0007669"/>
    <property type="project" value="InterPro"/>
</dbReference>
<dbReference type="PANTHER" id="PTHR45900:SF1">
    <property type="entry name" value="MITOCHONDRIAL DNA REPAIR PROTEIN RECA HOMOLOG-RELATED"/>
    <property type="match status" value="1"/>
</dbReference>
<dbReference type="InterPro" id="IPR049428">
    <property type="entry name" value="RecA-like_N"/>
</dbReference>
<comment type="function">
    <text evidence="6">Involved in recombination ability and DNA strand transfer activity.</text>
</comment>
<dbReference type="Pfam" id="PF00154">
    <property type="entry name" value="RecA_N"/>
    <property type="match status" value="1"/>
</dbReference>
<evidence type="ECO:0000256" key="8">
    <source>
        <dbReference type="RuleBase" id="RU004527"/>
    </source>
</evidence>
<dbReference type="OrthoDB" id="5957327at2759"/>
<comment type="similarity">
    <text evidence="1 7">Belongs to the RecA family.</text>
</comment>
<evidence type="ECO:0000256" key="7">
    <source>
        <dbReference type="RuleBase" id="RU003422"/>
    </source>
</evidence>
<feature type="domain" description="RecA family profile 1" evidence="10">
    <location>
        <begin position="79"/>
        <end position="237"/>
    </location>
</feature>
<dbReference type="InterPro" id="IPR020588">
    <property type="entry name" value="RecA_ATP-bd"/>
</dbReference>
<evidence type="ECO:0000256" key="6">
    <source>
        <dbReference type="ARBA" id="ARBA00056887"/>
    </source>
</evidence>
<dbReference type="Proteomes" id="UP000232323">
    <property type="component" value="Unassembled WGS sequence"/>
</dbReference>
<evidence type="ECO:0000259" key="10">
    <source>
        <dbReference type="PROSITE" id="PS50162"/>
    </source>
</evidence>
<keyword evidence="4 8" id="KW-0238">DNA-binding</keyword>
<evidence type="ECO:0000313" key="13">
    <source>
        <dbReference type="Proteomes" id="UP000232323"/>
    </source>
</evidence>
<dbReference type="FunFam" id="3.40.50.300:FF:000087">
    <property type="entry name" value="Recombinase RecA"/>
    <property type="match status" value="1"/>
</dbReference>
<dbReference type="CDD" id="cd00983">
    <property type="entry name" value="RecA"/>
    <property type="match status" value="1"/>
</dbReference>
<keyword evidence="13" id="KW-1185">Reference proteome</keyword>
<keyword evidence="8" id="KW-0227">DNA damage</keyword>
<sequence length="407" mass="44118">MHMQRYSMQRSLGTFRNPMVLDAAQSRVVKVSAKKTKRLTTLDDTLDDKGKRLQDIMSALNTRFGAGTIVRLGETSYAPTETIPSGCLPLDAALSGGYPVGRVVEIFGPESSGKTTLALHAIAEAQKAGKSTVFIDAEHALDKQYAQALGVDTNKLLLVQPDCGEQALEVADQLARCGEIGMIVVDSVSALVPRAELEGEIGTVTVGAQARLMSSAMRKLCGSLHKGNTTMIFLNQIRMKVGVMYGNPEITSGGNALKYYSSVRIDIRKKENIMGEKGEVVGVKARAKVVKNKVGSPYREATFDIRFGFGIDELGALLDIAEQCGVVERKASYYYFESEKLSQGRENAVIKIREDEGLQNRLKEAVRSKLANGEVDVLAADGSEEDDDPKAQLGPYDKGTEFDPVEA</sequence>
<dbReference type="HAMAP" id="MF_00268">
    <property type="entry name" value="RecA"/>
    <property type="match status" value="1"/>
</dbReference>
<dbReference type="PROSITE" id="PS50162">
    <property type="entry name" value="RECA_2"/>
    <property type="match status" value="1"/>
</dbReference>
<evidence type="ECO:0000256" key="2">
    <source>
        <dbReference type="ARBA" id="ARBA00022741"/>
    </source>
</evidence>
<name>A0A250WXQ8_9CHLO</name>
<dbReference type="Gene3D" id="3.40.50.300">
    <property type="entry name" value="P-loop containing nucleotide triphosphate hydrolases"/>
    <property type="match status" value="1"/>
</dbReference>
<proteinExistence type="inferred from homology"/>
<dbReference type="InterPro" id="IPR023400">
    <property type="entry name" value="RecA_C_sf"/>
</dbReference>
<dbReference type="GO" id="GO:0006310">
    <property type="term" value="P:DNA recombination"/>
    <property type="evidence" value="ECO:0007669"/>
    <property type="project" value="UniProtKB-KW"/>
</dbReference>
<keyword evidence="2 7" id="KW-0547">Nucleotide-binding</keyword>
<dbReference type="PANTHER" id="PTHR45900">
    <property type="entry name" value="RECA"/>
    <property type="match status" value="1"/>
</dbReference>
<reference evidence="12 13" key="1">
    <citation type="submission" date="2017-08" db="EMBL/GenBank/DDBJ databases">
        <title>Acidophilic green algal genome provides insights into adaptation to an acidic environment.</title>
        <authorList>
            <person name="Hirooka S."/>
            <person name="Hirose Y."/>
            <person name="Kanesaki Y."/>
            <person name="Higuchi S."/>
            <person name="Fujiwara T."/>
            <person name="Onuma R."/>
            <person name="Era A."/>
            <person name="Ohbayashi R."/>
            <person name="Uzuka A."/>
            <person name="Nozaki H."/>
            <person name="Yoshikawa H."/>
            <person name="Miyagishima S.Y."/>
        </authorList>
    </citation>
    <scope>NUCLEOTIDE SEQUENCE [LARGE SCALE GENOMIC DNA]</scope>
    <source>
        <strain evidence="12 13">NIES-2499</strain>
    </source>
</reference>
<dbReference type="Pfam" id="PF21096">
    <property type="entry name" value="RecA_C"/>
    <property type="match status" value="1"/>
</dbReference>
<accession>A0A250WXQ8</accession>
<evidence type="ECO:0000256" key="3">
    <source>
        <dbReference type="ARBA" id="ARBA00022840"/>
    </source>
</evidence>
<evidence type="ECO:0000256" key="1">
    <source>
        <dbReference type="ARBA" id="ARBA00009391"/>
    </source>
</evidence>
<organism evidence="12 13">
    <name type="scientific">Chlamydomonas eustigma</name>
    <dbReference type="NCBI Taxonomy" id="1157962"/>
    <lineage>
        <taxon>Eukaryota</taxon>
        <taxon>Viridiplantae</taxon>
        <taxon>Chlorophyta</taxon>
        <taxon>core chlorophytes</taxon>
        <taxon>Chlorophyceae</taxon>
        <taxon>CS clade</taxon>
        <taxon>Chlamydomonadales</taxon>
        <taxon>Chlamydomonadaceae</taxon>
        <taxon>Chlamydomonas</taxon>
    </lineage>
</organism>
<dbReference type="GO" id="GO:0006281">
    <property type="term" value="P:DNA repair"/>
    <property type="evidence" value="ECO:0007669"/>
    <property type="project" value="InterPro"/>
</dbReference>
<dbReference type="SUPFAM" id="SSF54752">
    <property type="entry name" value="RecA protein, C-terminal domain"/>
    <property type="match status" value="1"/>
</dbReference>
<keyword evidence="5 8" id="KW-0233">DNA recombination</keyword>
<dbReference type="GO" id="GO:0005524">
    <property type="term" value="F:ATP binding"/>
    <property type="evidence" value="ECO:0007669"/>
    <property type="project" value="UniProtKB-KW"/>
</dbReference>
<dbReference type="InterPro" id="IPR027417">
    <property type="entry name" value="P-loop_NTPase"/>
</dbReference>
<dbReference type="NCBIfam" id="TIGR02012">
    <property type="entry name" value="tigrfam_recA"/>
    <property type="match status" value="1"/>
</dbReference>
<dbReference type="SMART" id="SM00382">
    <property type="entry name" value="AAA"/>
    <property type="match status" value="1"/>
</dbReference>
<evidence type="ECO:0000313" key="12">
    <source>
        <dbReference type="EMBL" id="GAX75617.1"/>
    </source>
</evidence>
<evidence type="ECO:0000256" key="5">
    <source>
        <dbReference type="ARBA" id="ARBA00023172"/>
    </source>
</evidence>
<evidence type="ECO:0008006" key="14">
    <source>
        <dbReference type="Google" id="ProtNLM"/>
    </source>
</evidence>
<dbReference type="PROSITE" id="PS50163">
    <property type="entry name" value="RECA_3"/>
    <property type="match status" value="1"/>
</dbReference>
<dbReference type="InterPro" id="IPR049261">
    <property type="entry name" value="RecA-like_C"/>
</dbReference>
<evidence type="ECO:0000259" key="11">
    <source>
        <dbReference type="PROSITE" id="PS50163"/>
    </source>
</evidence>
<dbReference type="EMBL" id="BEGY01000013">
    <property type="protein sequence ID" value="GAX75617.1"/>
    <property type="molecule type" value="Genomic_DNA"/>
</dbReference>
<dbReference type="AlphaFoldDB" id="A0A250WXQ8"/>
<dbReference type="PRINTS" id="PR00142">
    <property type="entry name" value="RECA"/>
</dbReference>
<gene>
    <name evidence="12" type="ORF">CEUSTIGMA_g3061.t1</name>
</gene>
<keyword evidence="3 7" id="KW-0067">ATP-binding</keyword>
<evidence type="ECO:0000256" key="9">
    <source>
        <dbReference type="SAM" id="MobiDB-lite"/>
    </source>
</evidence>
<feature type="domain" description="RecA family profile 2" evidence="11">
    <location>
        <begin position="242"/>
        <end position="316"/>
    </location>
</feature>
<comment type="caution">
    <text evidence="12">The sequence shown here is derived from an EMBL/GenBank/DDBJ whole genome shotgun (WGS) entry which is preliminary data.</text>
</comment>
<dbReference type="InterPro" id="IPR020587">
    <property type="entry name" value="RecA_monomer-monomer_interface"/>
</dbReference>
<dbReference type="GO" id="GO:0140664">
    <property type="term" value="F:ATP-dependent DNA damage sensor activity"/>
    <property type="evidence" value="ECO:0007669"/>
    <property type="project" value="InterPro"/>
</dbReference>